<proteinExistence type="predicted"/>
<feature type="compositionally biased region" description="Basic and acidic residues" evidence="1">
    <location>
        <begin position="46"/>
        <end position="58"/>
    </location>
</feature>
<evidence type="ECO:0000256" key="1">
    <source>
        <dbReference type="SAM" id="MobiDB-lite"/>
    </source>
</evidence>
<gene>
    <name evidence="3" type="ORF">EGW08_013266</name>
</gene>
<dbReference type="AlphaFoldDB" id="A0A433TC22"/>
<sequence length="113" mass="13069">HARQHASEKHIQCSIEGCASVFSNTTVYVRHLNHVHNKDIDLKEFNSNKTGQKEDRLVRGKKRNKVKDERLDDHISHKRSKKEATPKEANQSPKLTKEYWRAEVHASIPHLAA</sequence>
<dbReference type="InterPro" id="IPR013087">
    <property type="entry name" value="Znf_C2H2_type"/>
</dbReference>
<name>A0A433TC22_ELYCH</name>
<feature type="non-terminal residue" evidence="3">
    <location>
        <position position="1"/>
    </location>
</feature>
<protein>
    <recommendedName>
        <fullName evidence="2">C2H2-type domain-containing protein</fullName>
    </recommendedName>
</protein>
<organism evidence="3 4">
    <name type="scientific">Elysia chlorotica</name>
    <name type="common">Eastern emerald elysia</name>
    <name type="synonym">Sea slug</name>
    <dbReference type="NCBI Taxonomy" id="188477"/>
    <lineage>
        <taxon>Eukaryota</taxon>
        <taxon>Metazoa</taxon>
        <taxon>Spiralia</taxon>
        <taxon>Lophotrochozoa</taxon>
        <taxon>Mollusca</taxon>
        <taxon>Gastropoda</taxon>
        <taxon>Heterobranchia</taxon>
        <taxon>Euthyneura</taxon>
        <taxon>Panpulmonata</taxon>
        <taxon>Sacoglossa</taxon>
        <taxon>Placobranchoidea</taxon>
        <taxon>Plakobranchidae</taxon>
        <taxon>Elysia</taxon>
    </lineage>
</organism>
<evidence type="ECO:0000313" key="4">
    <source>
        <dbReference type="Proteomes" id="UP000271974"/>
    </source>
</evidence>
<evidence type="ECO:0000259" key="2">
    <source>
        <dbReference type="PROSITE" id="PS00028"/>
    </source>
</evidence>
<dbReference type="Proteomes" id="UP000271974">
    <property type="component" value="Unassembled WGS sequence"/>
</dbReference>
<feature type="non-terminal residue" evidence="3">
    <location>
        <position position="113"/>
    </location>
</feature>
<comment type="caution">
    <text evidence="3">The sequence shown here is derived from an EMBL/GenBank/DDBJ whole genome shotgun (WGS) entry which is preliminary data.</text>
</comment>
<dbReference type="OrthoDB" id="3533395at2759"/>
<evidence type="ECO:0000313" key="3">
    <source>
        <dbReference type="EMBL" id="RUS78964.1"/>
    </source>
</evidence>
<feature type="compositionally biased region" description="Basic and acidic residues" evidence="1">
    <location>
        <begin position="66"/>
        <end position="75"/>
    </location>
</feature>
<feature type="region of interest" description="Disordered" evidence="1">
    <location>
        <begin position="46"/>
        <end position="99"/>
    </location>
</feature>
<dbReference type="EMBL" id="RQTK01000479">
    <property type="protein sequence ID" value="RUS78964.1"/>
    <property type="molecule type" value="Genomic_DNA"/>
</dbReference>
<feature type="domain" description="C2H2-type" evidence="2">
    <location>
        <begin position="13"/>
        <end position="36"/>
    </location>
</feature>
<dbReference type="PROSITE" id="PS00028">
    <property type="entry name" value="ZINC_FINGER_C2H2_1"/>
    <property type="match status" value="1"/>
</dbReference>
<accession>A0A433TC22</accession>
<reference evidence="3 4" key="1">
    <citation type="submission" date="2019-01" db="EMBL/GenBank/DDBJ databases">
        <title>A draft genome assembly of the solar-powered sea slug Elysia chlorotica.</title>
        <authorList>
            <person name="Cai H."/>
            <person name="Li Q."/>
            <person name="Fang X."/>
            <person name="Li J."/>
            <person name="Curtis N.E."/>
            <person name="Altenburger A."/>
            <person name="Shibata T."/>
            <person name="Feng M."/>
            <person name="Maeda T."/>
            <person name="Schwartz J.A."/>
            <person name="Shigenobu S."/>
            <person name="Lundholm N."/>
            <person name="Nishiyama T."/>
            <person name="Yang H."/>
            <person name="Hasebe M."/>
            <person name="Li S."/>
            <person name="Pierce S.K."/>
            <person name="Wang J."/>
        </authorList>
    </citation>
    <scope>NUCLEOTIDE SEQUENCE [LARGE SCALE GENOMIC DNA]</scope>
    <source>
        <strain evidence="3">EC2010</strain>
        <tissue evidence="3">Whole organism of an adult</tissue>
    </source>
</reference>
<keyword evidence="4" id="KW-1185">Reference proteome</keyword>